<keyword evidence="4 6" id="KW-0288">FMN</keyword>
<dbReference type="GO" id="GO:0010181">
    <property type="term" value="F:FMN binding"/>
    <property type="evidence" value="ECO:0007669"/>
    <property type="project" value="InterPro"/>
</dbReference>
<evidence type="ECO:0000256" key="2">
    <source>
        <dbReference type="ARBA" id="ARBA00022553"/>
    </source>
</evidence>
<keyword evidence="6 7" id="KW-1133">Transmembrane helix</keyword>
<dbReference type="NCBIfam" id="TIGR01947">
    <property type="entry name" value="rnfG"/>
    <property type="match status" value="1"/>
</dbReference>
<evidence type="ECO:0000256" key="1">
    <source>
        <dbReference type="ARBA" id="ARBA00022448"/>
    </source>
</evidence>
<gene>
    <name evidence="6 9" type="primary">rnfG</name>
    <name evidence="9" type="ORF">Psch_01610</name>
</gene>
<keyword evidence="1 6" id="KW-0813">Transport</keyword>
<evidence type="ECO:0000256" key="3">
    <source>
        <dbReference type="ARBA" id="ARBA00022630"/>
    </source>
</evidence>
<dbReference type="SMART" id="SM00900">
    <property type="entry name" value="FMN_bind"/>
    <property type="match status" value="1"/>
</dbReference>
<protein>
    <recommendedName>
        <fullName evidence="6">Ion-translocating oxidoreductase complex subunit G</fullName>
        <ecNumber evidence="6">7.-.-.-</ecNumber>
    </recommendedName>
    <alternativeName>
        <fullName evidence="6">Rnf electron transport complex subunit G</fullName>
    </alternativeName>
</protein>
<dbReference type="Proteomes" id="UP000298324">
    <property type="component" value="Unassembled WGS sequence"/>
</dbReference>
<dbReference type="Gene3D" id="3.90.1010.20">
    <property type="match status" value="1"/>
</dbReference>
<feature type="modified residue" description="FMN phosphoryl threonine" evidence="6">
    <location>
        <position position="175"/>
    </location>
</feature>
<dbReference type="RefSeq" id="WP_190239804.1">
    <property type="nucleotide sequence ID" value="NZ_QFGA01000001.1"/>
</dbReference>
<keyword evidence="6" id="KW-1003">Cell membrane</keyword>
<organism evidence="9 10">
    <name type="scientific">Pelotomaculum schinkii</name>
    <dbReference type="NCBI Taxonomy" id="78350"/>
    <lineage>
        <taxon>Bacteria</taxon>
        <taxon>Bacillati</taxon>
        <taxon>Bacillota</taxon>
        <taxon>Clostridia</taxon>
        <taxon>Eubacteriales</taxon>
        <taxon>Desulfotomaculaceae</taxon>
        <taxon>Pelotomaculum</taxon>
    </lineage>
</organism>
<dbReference type="InterPro" id="IPR010209">
    <property type="entry name" value="Ion_transpt_RnfG/RsxG"/>
</dbReference>
<comment type="function">
    <text evidence="6">Part of a membrane-bound complex that couples electron transfer with translocation of ions across the membrane.</text>
</comment>
<keyword evidence="2 6" id="KW-0597">Phosphoprotein</keyword>
<dbReference type="PANTHER" id="PTHR36118">
    <property type="entry name" value="ION-TRANSLOCATING OXIDOREDUCTASE COMPLEX SUBUNIT G"/>
    <property type="match status" value="1"/>
</dbReference>
<dbReference type="Pfam" id="PF04205">
    <property type="entry name" value="FMN_bind"/>
    <property type="match status" value="1"/>
</dbReference>
<evidence type="ECO:0000259" key="8">
    <source>
        <dbReference type="SMART" id="SM00900"/>
    </source>
</evidence>
<keyword evidence="10" id="KW-1185">Reference proteome</keyword>
<keyword evidence="6 7" id="KW-0812">Transmembrane</keyword>
<dbReference type="PANTHER" id="PTHR36118:SF1">
    <property type="entry name" value="ION-TRANSLOCATING OXIDOREDUCTASE COMPLEX SUBUNIT G"/>
    <property type="match status" value="1"/>
</dbReference>
<dbReference type="GO" id="GO:0009055">
    <property type="term" value="F:electron transfer activity"/>
    <property type="evidence" value="ECO:0007669"/>
    <property type="project" value="InterPro"/>
</dbReference>
<reference evidence="9 10" key="1">
    <citation type="journal article" date="2018" name="Environ. Microbiol.">
        <title>Novel energy conservation strategies and behaviour of Pelotomaculum schinkii driving syntrophic propionate catabolism.</title>
        <authorList>
            <person name="Hidalgo-Ahumada C.A.P."/>
            <person name="Nobu M.K."/>
            <person name="Narihiro T."/>
            <person name="Tamaki H."/>
            <person name="Liu W.T."/>
            <person name="Kamagata Y."/>
            <person name="Stams A.J.M."/>
            <person name="Imachi H."/>
            <person name="Sousa D.Z."/>
        </authorList>
    </citation>
    <scope>NUCLEOTIDE SEQUENCE [LARGE SCALE GENOMIC DNA]</scope>
    <source>
        <strain evidence="9 10">HH</strain>
    </source>
</reference>
<comment type="subunit">
    <text evidence="6">The complex is composed of six subunits: RnfA, RnfB, RnfC, RnfD, RnfE and RnfG.</text>
</comment>
<dbReference type="InterPro" id="IPR007329">
    <property type="entry name" value="FMN-bd"/>
</dbReference>
<evidence type="ECO:0000256" key="5">
    <source>
        <dbReference type="ARBA" id="ARBA00022982"/>
    </source>
</evidence>
<dbReference type="EMBL" id="QFGA01000001">
    <property type="protein sequence ID" value="TEB08055.1"/>
    <property type="molecule type" value="Genomic_DNA"/>
</dbReference>
<name>A0A4Y7RGB1_9FIRM</name>
<comment type="cofactor">
    <cofactor evidence="6">
        <name>FMN</name>
        <dbReference type="ChEBI" id="CHEBI:58210"/>
    </cofactor>
</comment>
<keyword evidence="5 6" id="KW-0249">Electron transport</keyword>
<dbReference type="GO" id="GO:0022900">
    <property type="term" value="P:electron transport chain"/>
    <property type="evidence" value="ECO:0007669"/>
    <property type="project" value="UniProtKB-UniRule"/>
</dbReference>
<accession>A0A4Y7RGB1</accession>
<keyword evidence="6 7" id="KW-0472">Membrane</keyword>
<comment type="caution">
    <text evidence="9">The sequence shown here is derived from an EMBL/GenBank/DDBJ whole genome shotgun (WGS) entry which is preliminary data.</text>
</comment>
<keyword evidence="3 6" id="KW-0285">Flavoprotein</keyword>
<dbReference type="AlphaFoldDB" id="A0A4Y7RGB1"/>
<feature type="domain" description="FMN-binding" evidence="8">
    <location>
        <begin position="107"/>
        <end position="192"/>
    </location>
</feature>
<evidence type="ECO:0000256" key="4">
    <source>
        <dbReference type="ARBA" id="ARBA00022643"/>
    </source>
</evidence>
<evidence type="ECO:0000313" key="10">
    <source>
        <dbReference type="Proteomes" id="UP000298324"/>
    </source>
</evidence>
<evidence type="ECO:0000313" key="9">
    <source>
        <dbReference type="EMBL" id="TEB08055.1"/>
    </source>
</evidence>
<dbReference type="HAMAP" id="MF_00479">
    <property type="entry name" value="RsxG_RnfG"/>
    <property type="match status" value="1"/>
</dbReference>
<sequence>MKTEDMKAEAVQVVAVKTSSFEELIKPSLVLLLICLVVTAALAFTYQVTAPVIADINTRNANIARGEVLPQGQGSFSQVNAQLPENVAEVYKADNGAGMVFTTLDKGFGGQVTVMVGIDSEGAITGVKVTKHSETPGLGTKAMTPEYLSQYKGQKAITRSGEPNETEIDAITGATITSNAVFRATETALAQYKSLGGAK</sequence>
<keyword evidence="6" id="KW-1278">Translocase</keyword>
<proteinExistence type="inferred from homology"/>
<dbReference type="PIRSF" id="PIRSF006091">
    <property type="entry name" value="E_trnsport_RnfG"/>
    <property type="match status" value="1"/>
</dbReference>
<comment type="similarity">
    <text evidence="6">Belongs to the RnfG family.</text>
</comment>
<dbReference type="EC" id="7.-.-.-" evidence="6"/>
<evidence type="ECO:0000256" key="7">
    <source>
        <dbReference type="SAM" id="Phobius"/>
    </source>
</evidence>
<comment type="subcellular location">
    <subcellularLocation>
        <location evidence="6">Cell membrane</location>
        <topology evidence="6">Single-pass membrane protein</topology>
    </subcellularLocation>
</comment>
<feature type="transmembrane region" description="Helical" evidence="7">
    <location>
        <begin position="29"/>
        <end position="48"/>
    </location>
</feature>
<dbReference type="GO" id="GO:0005886">
    <property type="term" value="C:plasma membrane"/>
    <property type="evidence" value="ECO:0007669"/>
    <property type="project" value="UniProtKB-SubCell"/>
</dbReference>
<evidence type="ECO:0000256" key="6">
    <source>
        <dbReference type="HAMAP-Rule" id="MF_00479"/>
    </source>
</evidence>